<dbReference type="EMBL" id="CP050855">
    <property type="protein sequence ID" value="QLH61869.1"/>
    <property type="molecule type" value="Genomic_DNA"/>
</dbReference>
<reference evidence="1 2" key="1">
    <citation type="journal article" date="2014" name="Genome Announc.">
        <title>Whole-Genome Sequence of Serratia symbiotica Strain CWBI-2.3T, a Free-Living Symbiont of the Black Bean Aphid Aphis fabae.</title>
        <authorList>
            <person name="Foray V."/>
            <person name="Grigorescu A.S."/>
            <person name="Sabri A."/>
            <person name="Haubruge E."/>
            <person name="Lognay G."/>
            <person name="Francis F."/>
            <person name="Fauconnier M.L."/>
            <person name="Hance T."/>
            <person name="Thonart P."/>
        </authorList>
    </citation>
    <scope>NUCLEOTIDE SEQUENCE [LARGE SCALE GENOMIC DNA]</scope>
    <source>
        <strain evidence="1">CWBI-2.3</strain>
    </source>
</reference>
<name>A0A068Z377_9GAMM</name>
<gene>
    <name evidence="1" type="ORF">SYMBAF_01480</name>
</gene>
<dbReference type="STRING" id="138074.SYMBAF_160081"/>
<dbReference type="GeneID" id="93735198"/>
<dbReference type="AlphaFoldDB" id="A0A068Z377"/>
<organism evidence="1 2">
    <name type="scientific">Serratia symbiotica</name>
    <dbReference type="NCBI Taxonomy" id="138074"/>
    <lineage>
        <taxon>Bacteria</taxon>
        <taxon>Pseudomonadati</taxon>
        <taxon>Pseudomonadota</taxon>
        <taxon>Gammaproteobacteria</taxon>
        <taxon>Enterobacterales</taxon>
        <taxon>Yersiniaceae</taxon>
        <taxon>Serratia</taxon>
    </lineage>
</organism>
<protein>
    <submittedName>
        <fullName evidence="1">Uncharacterized protein</fullName>
    </submittedName>
</protein>
<dbReference type="RefSeq" id="WP_040264356.1">
    <property type="nucleotide sequence ID" value="NZ_CP050855.1"/>
</dbReference>
<proteinExistence type="predicted"/>
<evidence type="ECO:0000313" key="2">
    <source>
        <dbReference type="Proteomes" id="UP000042738"/>
    </source>
</evidence>
<dbReference type="Proteomes" id="UP000042738">
    <property type="component" value="Chromosome"/>
</dbReference>
<accession>A0A068Z377</accession>
<evidence type="ECO:0000313" key="1">
    <source>
        <dbReference type="EMBL" id="QLH61869.1"/>
    </source>
</evidence>
<sequence>MAPLAEAWVSLLHRLCENKYLDKEEVISALLPHKKEHSVASLAHAIAGAAWNSEAATKLCALLSDVAGSDENSRQDIMARLSLKLPGDKFSQLKRDQAADFYERAKKQINSAEMKRQRHTWKKVASFWKAGNCTG</sequence>